<dbReference type="Proteomes" id="UP001232992">
    <property type="component" value="Unassembled WGS sequence"/>
</dbReference>
<keyword evidence="2" id="KW-1185">Reference proteome</keyword>
<gene>
    <name evidence="1" type="ORF">PMH09_18940</name>
</gene>
<proteinExistence type="predicted"/>
<protein>
    <recommendedName>
        <fullName evidence="3">Immunity protein 35 domain-containing protein</fullName>
    </recommendedName>
</protein>
<dbReference type="EMBL" id="JAQOSQ010000030">
    <property type="protein sequence ID" value="MDJ1185269.1"/>
    <property type="molecule type" value="Genomic_DNA"/>
</dbReference>
<dbReference type="RefSeq" id="WP_283759914.1">
    <property type="nucleotide sequence ID" value="NZ_JAQOSQ010000030.1"/>
</dbReference>
<accession>A0ABT7C3D5</accession>
<evidence type="ECO:0008006" key="3">
    <source>
        <dbReference type="Google" id="ProtNLM"/>
    </source>
</evidence>
<organism evidence="1 2">
    <name type="scientific">Roseofilum casamattae BLCC-M143</name>
    <dbReference type="NCBI Taxonomy" id="3022442"/>
    <lineage>
        <taxon>Bacteria</taxon>
        <taxon>Bacillati</taxon>
        <taxon>Cyanobacteriota</taxon>
        <taxon>Cyanophyceae</taxon>
        <taxon>Desertifilales</taxon>
        <taxon>Desertifilaceae</taxon>
        <taxon>Roseofilum</taxon>
        <taxon>Roseofilum casamattae</taxon>
    </lineage>
</organism>
<reference evidence="1 2" key="1">
    <citation type="submission" date="2023-01" db="EMBL/GenBank/DDBJ databases">
        <title>Novel diversity within Roseofilum (Cyanobacteria; Desertifilaceae) from marine benthic mats with descriptions of four novel species.</title>
        <authorList>
            <person name="Wang Y."/>
            <person name="Berthold D.E."/>
            <person name="Hu J."/>
            <person name="Lefler F.W."/>
            <person name="Laughinghouse H.D. IV."/>
        </authorList>
    </citation>
    <scope>NUCLEOTIDE SEQUENCE [LARGE SCALE GENOMIC DNA]</scope>
    <source>
        <strain evidence="1 2">BLCC-M143</strain>
    </source>
</reference>
<name>A0ABT7C3D5_9CYAN</name>
<sequence length="101" mass="11565">MMQIEDAANLATEYLLQMAKINGENITDIRIEAMENLENSEDEGYFPWEITLGYFVDSQSLLGECFVKSKEYKKFSIDSDGVVRRVRNCVLGKQVPVYSVE</sequence>
<evidence type="ECO:0000313" key="2">
    <source>
        <dbReference type="Proteomes" id="UP001232992"/>
    </source>
</evidence>
<comment type="caution">
    <text evidence="1">The sequence shown here is derived from an EMBL/GenBank/DDBJ whole genome shotgun (WGS) entry which is preliminary data.</text>
</comment>
<evidence type="ECO:0000313" key="1">
    <source>
        <dbReference type="EMBL" id="MDJ1185269.1"/>
    </source>
</evidence>